<keyword evidence="3" id="KW-1185">Reference proteome</keyword>
<organism evidence="2 3">
    <name type="scientific">Iphiclides podalirius</name>
    <name type="common">scarce swallowtail</name>
    <dbReference type="NCBI Taxonomy" id="110791"/>
    <lineage>
        <taxon>Eukaryota</taxon>
        <taxon>Metazoa</taxon>
        <taxon>Ecdysozoa</taxon>
        <taxon>Arthropoda</taxon>
        <taxon>Hexapoda</taxon>
        <taxon>Insecta</taxon>
        <taxon>Pterygota</taxon>
        <taxon>Neoptera</taxon>
        <taxon>Endopterygota</taxon>
        <taxon>Lepidoptera</taxon>
        <taxon>Glossata</taxon>
        <taxon>Ditrysia</taxon>
        <taxon>Papilionoidea</taxon>
        <taxon>Papilionidae</taxon>
        <taxon>Papilioninae</taxon>
        <taxon>Iphiclides</taxon>
    </lineage>
</organism>
<proteinExistence type="predicted"/>
<dbReference type="Proteomes" id="UP000837857">
    <property type="component" value="Chromosome 29"/>
</dbReference>
<evidence type="ECO:0000313" key="2">
    <source>
        <dbReference type="EMBL" id="CAH2062452.1"/>
    </source>
</evidence>
<feature type="non-terminal residue" evidence="2">
    <location>
        <position position="1"/>
    </location>
</feature>
<accession>A0ABN8INS3</accession>
<protein>
    <submittedName>
        <fullName evidence="2">Uncharacterized protein</fullName>
    </submittedName>
</protein>
<feature type="region of interest" description="Disordered" evidence="1">
    <location>
        <begin position="1"/>
        <end position="52"/>
    </location>
</feature>
<feature type="compositionally biased region" description="Low complexity" evidence="1">
    <location>
        <begin position="23"/>
        <end position="34"/>
    </location>
</feature>
<reference evidence="2" key="1">
    <citation type="submission" date="2022-03" db="EMBL/GenBank/DDBJ databases">
        <authorList>
            <person name="Martin H S."/>
        </authorList>
    </citation>
    <scope>NUCLEOTIDE SEQUENCE</scope>
</reference>
<sequence length="78" mass="8214">MFKRASAAPPVRGVDKTAPGDIPVGKAAPPRGGVPAPPRATPSPVRSSEARVSVLPYRERCSTLRGHEDASKHTSEIM</sequence>
<name>A0ABN8INS3_9NEOP</name>
<gene>
    <name evidence="2" type="ORF">IPOD504_LOCUS11993</name>
</gene>
<evidence type="ECO:0000256" key="1">
    <source>
        <dbReference type="SAM" id="MobiDB-lite"/>
    </source>
</evidence>
<dbReference type="EMBL" id="OW152841">
    <property type="protein sequence ID" value="CAH2062452.1"/>
    <property type="molecule type" value="Genomic_DNA"/>
</dbReference>
<evidence type="ECO:0000313" key="3">
    <source>
        <dbReference type="Proteomes" id="UP000837857"/>
    </source>
</evidence>